<dbReference type="OrthoDB" id="1937463at2759"/>
<dbReference type="InterPro" id="IPR007175">
    <property type="entry name" value="Rpr2/Snm1/Rpp21"/>
</dbReference>
<evidence type="ECO:0000313" key="3">
    <source>
        <dbReference type="RefSeq" id="XP_022732893.1"/>
    </source>
</evidence>
<dbReference type="Gene3D" id="6.20.50.20">
    <property type="match status" value="1"/>
</dbReference>
<name>A0A6P5XXI0_DURZI</name>
<dbReference type="PANTHER" id="PTHR36072:SF2">
    <property type="entry name" value="OS01G0531000 PROTEIN"/>
    <property type="match status" value="1"/>
</dbReference>
<sequence>MGKRRGGVKRAANTPSKFQNPISLREEASGKKQTKGGSSNVKAILKHEHLQNLAVWASGEASIPSLACFFGHRLAADGEATAIPPDPSLFPCQRCETILQPGFNCTVRIEKNRAKARHRHKKPHILTQNSVVYNCHFCSHRNLKRGTPKGHMKEMYPPKLKASSIPKAVKSRLEKSITSSGKETSKDDHNKVDVTGSPAIAAENPTKDGQVTPLVRGRTLLDGKKRNRNKSGSKKLAESENNPSTPDAEKTIGASSKRRRKSWMSLREIVESSEDKNSNTPNSRIPFLL</sequence>
<evidence type="ECO:0000256" key="1">
    <source>
        <dbReference type="SAM" id="MobiDB-lite"/>
    </source>
</evidence>
<feature type="region of interest" description="Disordered" evidence="1">
    <location>
        <begin position="146"/>
        <end position="263"/>
    </location>
</feature>
<organism evidence="2 3">
    <name type="scientific">Durio zibethinus</name>
    <name type="common">Durian</name>
    <dbReference type="NCBI Taxonomy" id="66656"/>
    <lineage>
        <taxon>Eukaryota</taxon>
        <taxon>Viridiplantae</taxon>
        <taxon>Streptophyta</taxon>
        <taxon>Embryophyta</taxon>
        <taxon>Tracheophyta</taxon>
        <taxon>Spermatophyta</taxon>
        <taxon>Magnoliopsida</taxon>
        <taxon>eudicotyledons</taxon>
        <taxon>Gunneridae</taxon>
        <taxon>Pentapetalae</taxon>
        <taxon>rosids</taxon>
        <taxon>malvids</taxon>
        <taxon>Malvales</taxon>
        <taxon>Malvaceae</taxon>
        <taxon>Helicteroideae</taxon>
        <taxon>Durio</taxon>
    </lineage>
</organism>
<dbReference type="Proteomes" id="UP000515121">
    <property type="component" value="Unplaced"/>
</dbReference>
<proteinExistence type="predicted"/>
<feature type="compositionally biased region" description="Polar residues" evidence="1">
    <location>
        <begin position="13"/>
        <end position="22"/>
    </location>
</feature>
<keyword evidence="2" id="KW-1185">Reference proteome</keyword>
<dbReference type="GO" id="GO:0006396">
    <property type="term" value="P:RNA processing"/>
    <property type="evidence" value="ECO:0007669"/>
    <property type="project" value="InterPro"/>
</dbReference>
<dbReference type="AlphaFoldDB" id="A0A6P5XXI0"/>
<protein>
    <submittedName>
        <fullName evidence="3">Uncharacterized protein LOC111287015</fullName>
    </submittedName>
</protein>
<dbReference type="RefSeq" id="XP_022732893.1">
    <property type="nucleotide sequence ID" value="XM_022877158.1"/>
</dbReference>
<reference evidence="3" key="1">
    <citation type="submission" date="2025-08" db="UniProtKB">
        <authorList>
            <consortium name="RefSeq"/>
        </authorList>
    </citation>
    <scope>IDENTIFICATION</scope>
    <source>
        <tissue evidence="3">Fruit stalk</tissue>
    </source>
</reference>
<dbReference type="PANTHER" id="PTHR36072">
    <property type="entry name" value="OS01G0541600 PROTEIN"/>
    <property type="match status" value="1"/>
</dbReference>
<dbReference type="Pfam" id="PF04032">
    <property type="entry name" value="Rpr2"/>
    <property type="match status" value="1"/>
</dbReference>
<feature type="region of interest" description="Disordered" evidence="1">
    <location>
        <begin position="1"/>
        <end position="39"/>
    </location>
</feature>
<dbReference type="GeneID" id="111287015"/>
<dbReference type="KEGG" id="dzi:111287015"/>
<evidence type="ECO:0000313" key="2">
    <source>
        <dbReference type="Proteomes" id="UP000515121"/>
    </source>
</evidence>
<feature type="region of interest" description="Disordered" evidence="1">
    <location>
        <begin position="270"/>
        <end position="289"/>
    </location>
</feature>
<accession>A0A6P5XXI0</accession>
<gene>
    <name evidence="3" type="primary">LOC111287015</name>
</gene>
<feature type="compositionally biased region" description="Basic and acidic residues" evidence="1">
    <location>
        <begin position="183"/>
        <end position="192"/>
    </location>
</feature>